<comment type="caution">
    <text evidence="3">The sequence shown here is derived from an EMBL/GenBank/DDBJ whole genome shotgun (WGS) entry which is preliminary data.</text>
</comment>
<evidence type="ECO:0000256" key="2">
    <source>
        <dbReference type="SAM" id="Phobius"/>
    </source>
</evidence>
<evidence type="ECO:0000256" key="1">
    <source>
        <dbReference type="SAM" id="MobiDB-lite"/>
    </source>
</evidence>
<gene>
    <name evidence="3" type="ORF">D9619_000560</name>
</gene>
<feature type="region of interest" description="Disordered" evidence="1">
    <location>
        <begin position="1"/>
        <end position="112"/>
    </location>
</feature>
<reference evidence="3 4" key="1">
    <citation type="journal article" date="2020" name="ISME J.">
        <title>Uncovering the hidden diversity of litter-decomposition mechanisms in mushroom-forming fungi.</title>
        <authorList>
            <person name="Floudas D."/>
            <person name="Bentzer J."/>
            <person name="Ahren D."/>
            <person name="Johansson T."/>
            <person name="Persson P."/>
            <person name="Tunlid A."/>
        </authorList>
    </citation>
    <scope>NUCLEOTIDE SEQUENCE [LARGE SCALE GENOMIC DNA]</scope>
    <source>
        <strain evidence="3 4">CBS 101986</strain>
    </source>
</reference>
<keyword evidence="4" id="KW-1185">Reference proteome</keyword>
<evidence type="ECO:0000313" key="4">
    <source>
        <dbReference type="Proteomes" id="UP000567179"/>
    </source>
</evidence>
<feature type="compositionally biased region" description="Pro residues" evidence="1">
    <location>
        <begin position="31"/>
        <end position="40"/>
    </location>
</feature>
<proteinExistence type="predicted"/>
<dbReference type="AlphaFoldDB" id="A0A8H5BEQ5"/>
<keyword evidence="2" id="KW-1133">Transmembrane helix</keyword>
<keyword evidence="2" id="KW-0812">Transmembrane</keyword>
<organism evidence="3 4">
    <name type="scientific">Psilocybe cf. subviscida</name>
    <dbReference type="NCBI Taxonomy" id="2480587"/>
    <lineage>
        <taxon>Eukaryota</taxon>
        <taxon>Fungi</taxon>
        <taxon>Dikarya</taxon>
        <taxon>Basidiomycota</taxon>
        <taxon>Agaricomycotina</taxon>
        <taxon>Agaricomycetes</taxon>
        <taxon>Agaricomycetidae</taxon>
        <taxon>Agaricales</taxon>
        <taxon>Agaricineae</taxon>
        <taxon>Strophariaceae</taxon>
        <taxon>Psilocybe</taxon>
    </lineage>
</organism>
<accession>A0A8H5BEQ5</accession>
<name>A0A8H5BEQ5_9AGAR</name>
<feature type="compositionally biased region" description="Pro residues" evidence="1">
    <location>
        <begin position="47"/>
        <end position="58"/>
    </location>
</feature>
<protein>
    <submittedName>
        <fullName evidence="3">Uncharacterized protein</fullName>
    </submittedName>
</protein>
<dbReference type="Proteomes" id="UP000567179">
    <property type="component" value="Unassembled WGS sequence"/>
</dbReference>
<evidence type="ECO:0000313" key="3">
    <source>
        <dbReference type="EMBL" id="KAF5321995.1"/>
    </source>
</evidence>
<dbReference type="EMBL" id="JAACJJ010000028">
    <property type="protein sequence ID" value="KAF5321995.1"/>
    <property type="molecule type" value="Genomic_DNA"/>
</dbReference>
<feature type="transmembrane region" description="Helical" evidence="2">
    <location>
        <begin position="144"/>
        <end position="165"/>
    </location>
</feature>
<keyword evidence="2" id="KW-0472">Membrane</keyword>
<feature type="compositionally biased region" description="Polar residues" evidence="1">
    <location>
        <begin position="64"/>
        <end position="73"/>
    </location>
</feature>
<feature type="compositionally biased region" description="Polar residues" evidence="1">
    <location>
        <begin position="1"/>
        <end position="14"/>
    </location>
</feature>
<feature type="compositionally biased region" description="Pro residues" evidence="1">
    <location>
        <begin position="76"/>
        <end position="85"/>
    </location>
</feature>
<sequence>MEVESGSVTLNRTGEVSPAGRQQAPTMIKPSSPPHSPPPAYASLPPLADPYAPPPSQPGRPGSAASTSSSQTIHAPLPPQLPPTFPSTNGLYTPIPSQPPTATHQHAFGPTPLPLALPHGGLPYAYYEPVGAADTRARRRFLRAFLLGFGIYFLFISALGLEFYGEMA</sequence>